<dbReference type="EMBL" id="BPLQ01008851">
    <property type="protein sequence ID" value="GIY39891.1"/>
    <property type="molecule type" value="Genomic_DNA"/>
</dbReference>
<feature type="region of interest" description="Disordered" evidence="1">
    <location>
        <begin position="1"/>
        <end position="36"/>
    </location>
</feature>
<sequence>MATDADLPSPENLPTFERGGLAANEETSATGPGLIPDSRLTTTLNLTTTAENAIMDIDSASLTDTNDDFLHVNYIAILDISGLNRVKYLNREKTALRRRSPSIKG</sequence>
<dbReference type="Proteomes" id="UP001054837">
    <property type="component" value="Unassembled WGS sequence"/>
</dbReference>
<accession>A0AAV4T333</accession>
<protein>
    <submittedName>
        <fullName evidence="2">Uncharacterized protein</fullName>
    </submittedName>
</protein>
<proteinExistence type="predicted"/>
<evidence type="ECO:0000256" key="1">
    <source>
        <dbReference type="SAM" id="MobiDB-lite"/>
    </source>
</evidence>
<organism evidence="2 3">
    <name type="scientific">Caerostris darwini</name>
    <dbReference type="NCBI Taxonomy" id="1538125"/>
    <lineage>
        <taxon>Eukaryota</taxon>
        <taxon>Metazoa</taxon>
        <taxon>Ecdysozoa</taxon>
        <taxon>Arthropoda</taxon>
        <taxon>Chelicerata</taxon>
        <taxon>Arachnida</taxon>
        <taxon>Araneae</taxon>
        <taxon>Araneomorphae</taxon>
        <taxon>Entelegynae</taxon>
        <taxon>Araneoidea</taxon>
        <taxon>Araneidae</taxon>
        <taxon>Caerostris</taxon>
    </lineage>
</organism>
<evidence type="ECO:0000313" key="3">
    <source>
        <dbReference type="Proteomes" id="UP001054837"/>
    </source>
</evidence>
<dbReference type="AlphaFoldDB" id="A0AAV4T333"/>
<reference evidence="2 3" key="1">
    <citation type="submission" date="2021-06" db="EMBL/GenBank/DDBJ databases">
        <title>Caerostris darwini draft genome.</title>
        <authorList>
            <person name="Kono N."/>
            <person name="Arakawa K."/>
        </authorList>
    </citation>
    <scope>NUCLEOTIDE SEQUENCE [LARGE SCALE GENOMIC DNA]</scope>
</reference>
<keyword evidence="3" id="KW-1185">Reference proteome</keyword>
<comment type="caution">
    <text evidence="2">The sequence shown here is derived from an EMBL/GenBank/DDBJ whole genome shotgun (WGS) entry which is preliminary data.</text>
</comment>
<evidence type="ECO:0000313" key="2">
    <source>
        <dbReference type="EMBL" id="GIY39891.1"/>
    </source>
</evidence>
<gene>
    <name evidence="2" type="ORF">CDAR_502981</name>
</gene>
<name>A0AAV4T333_9ARAC</name>